<dbReference type="Gene3D" id="2.60.40.3210">
    <property type="entry name" value="Zona pellucida, ZP-N domain"/>
    <property type="match status" value="1"/>
</dbReference>
<evidence type="ECO:0000256" key="2">
    <source>
        <dbReference type="ARBA" id="ARBA00010071"/>
    </source>
</evidence>
<evidence type="ECO:0000256" key="3">
    <source>
        <dbReference type="ARBA" id="ARBA00022525"/>
    </source>
</evidence>
<keyword evidence="7" id="KW-1185">Reference proteome</keyword>
<dbReference type="InterPro" id="IPR033222">
    <property type="entry name" value="PLAC1_fam"/>
</dbReference>
<reference evidence="6" key="3">
    <citation type="submission" date="2025-09" db="UniProtKB">
        <authorList>
            <consortium name="Ensembl"/>
        </authorList>
    </citation>
    <scope>IDENTIFICATION</scope>
    <source>
        <strain evidence="6">Brown Norway</strain>
    </source>
</reference>
<sequence length="226" mass="25258">MGEARSAEEAAFSSEHKASFQRRLTNCPQLPEGESLPGRFPVSSELSPNPAARMKLIKFLGGVVFFTLMFSGYSEQNQVNVLCSTDWFMVTVHPFLLNNDVFVHFYEVHLGLGCPPNHIHPHFYQFNYRVTECGIRIKAVSPDVVIYSSEIHYASKGSSARYVIPVSCAAPRRSPWLTKPYSAKAPSSNMGATPKNDTSYHVFTLPEPSQQPNCSCPPYVFNQKSM</sequence>
<evidence type="ECO:0000256" key="1">
    <source>
        <dbReference type="ARBA" id="ARBA00004613"/>
    </source>
</evidence>
<gene>
    <name evidence="6 8" type="primary">Plac1</name>
</gene>
<evidence type="ECO:0000256" key="4">
    <source>
        <dbReference type="ARBA" id="ARBA00022729"/>
    </source>
</evidence>
<evidence type="ECO:0000313" key="6">
    <source>
        <dbReference type="Ensembl" id="ENSRNOP00000080103.1"/>
    </source>
</evidence>
<dbReference type="GO" id="GO:0005576">
    <property type="term" value="C:extracellular region"/>
    <property type="evidence" value="ECO:0007669"/>
    <property type="project" value="UniProtKB-SubCell"/>
</dbReference>
<name>A0A8I5ZPJ6_RAT</name>
<evidence type="ECO:0000313" key="7">
    <source>
        <dbReference type="Proteomes" id="UP000002494"/>
    </source>
</evidence>
<dbReference type="InterPro" id="IPR055356">
    <property type="entry name" value="ZP-N"/>
</dbReference>
<reference evidence="6" key="2">
    <citation type="submission" date="2025-08" db="UniProtKB">
        <authorList>
            <consortium name="Ensembl"/>
        </authorList>
    </citation>
    <scope>IDENTIFICATION</scope>
    <source>
        <strain evidence="6">Brown Norway</strain>
    </source>
</reference>
<dbReference type="Proteomes" id="UP000002494">
    <property type="component" value="Chromosome X"/>
</dbReference>
<dbReference type="RGD" id="1563777">
    <property type="gene designation" value="Plac1"/>
</dbReference>
<dbReference type="PANTHER" id="PTHR14380:SF2">
    <property type="entry name" value="PLACENTA-SPECIFIC PROTEIN 1"/>
    <property type="match status" value="1"/>
</dbReference>
<dbReference type="PANTHER" id="PTHR14380">
    <property type="entry name" value="PLACENTA-SPECIFIC PROTEIN 1"/>
    <property type="match status" value="1"/>
</dbReference>
<evidence type="ECO:0000313" key="8">
    <source>
        <dbReference type="RGD" id="1563777"/>
    </source>
</evidence>
<evidence type="ECO:0000259" key="5">
    <source>
        <dbReference type="Pfam" id="PF23344"/>
    </source>
</evidence>
<dbReference type="Pfam" id="PF23344">
    <property type="entry name" value="ZP-N"/>
    <property type="match status" value="1"/>
</dbReference>
<reference evidence="6" key="1">
    <citation type="submission" date="2024-01" db="EMBL/GenBank/DDBJ databases">
        <title>GRCr8: a new rat reference genome assembly contstructed from accurate long reads and long range scaffolding.</title>
        <authorList>
            <person name="Doris P.A."/>
            <person name="Kalbfleisch T."/>
            <person name="Li K."/>
            <person name="Howe K."/>
            <person name="Wood J."/>
        </authorList>
    </citation>
    <scope>NUCLEOTIDE SEQUENCE [LARGE SCALE GENOMIC DNA]</scope>
    <source>
        <strain evidence="6">Brown Norway</strain>
    </source>
</reference>
<keyword evidence="3" id="KW-0964">Secreted</keyword>
<proteinExistence type="inferred from homology"/>
<comment type="similarity">
    <text evidence="2">Belongs to the PLAC1 family.</text>
</comment>
<keyword evidence="4" id="KW-0732">Signal</keyword>
<comment type="subcellular location">
    <subcellularLocation>
        <location evidence="1">Secreted</location>
    </subcellularLocation>
</comment>
<feature type="domain" description="ZP-N" evidence="5">
    <location>
        <begin position="83"/>
        <end position="169"/>
    </location>
</feature>
<organism evidence="6 7">
    <name type="scientific">Rattus norvegicus</name>
    <name type="common">Rat</name>
    <dbReference type="NCBI Taxonomy" id="10116"/>
    <lineage>
        <taxon>Eukaryota</taxon>
        <taxon>Metazoa</taxon>
        <taxon>Chordata</taxon>
        <taxon>Craniata</taxon>
        <taxon>Vertebrata</taxon>
        <taxon>Euteleostomi</taxon>
        <taxon>Mammalia</taxon>
        <taxon>Eutheria</taxon>
        <taxon>Euarchontoglires</taxon>
        <taxon>Glires</taxon>
        <taxon>Rodentia</taxon>
        <taxon>Myomorpha</taxon>
        <taxon>Muroidea</taxon>
        <taxon>Muridae</taxon>
        <taxon>Murinae</taxon>
        <taxon>Rattus</taxon>
    </lineage>
</organism>
<dbReference type="AlphaFoldDB" id="A0A8I5ZPJ6"/>
<protein>
    <submittedName>
        <fullName evidence="6">Placenta enriched 1</fullName>
    </submittedName>
</protein>
<dbReference type="GeneTree" id="ENSGT00530000064049"/>
<dbReference type="Ensembl" id="ENSRNOT00000110634.2">
    <property type="protein sequence ID" value="ENSRNOP00000080103.1"/>
    <property type="gene ID" value="ENSRNOG00000002379.9"/>
</dbReference>
<accession>A0A8I5ZPJ6</accession>